<feature type="transmembrane region" description="Helical" evidence="1">
    <location>
        <begin position="214"/>
        <end position="231"/>
    </location>
</feature>
<proteinExistence type="predicted"/>
<keyword evidence="1" id="KW-0472">Membrane</keyword>
<organism evidence="2 3">
    <name type="scientific">Nocardia asteroides NBRC 15531</name>
    <dbReference type="NCBI Taxonomy" id="1110697"/>
    <lineage>
        <taxon>Bacteria</taxon>
        <taxon>Bacillati</taxon>
        <taxon>Actinomycetota</taxon>
        <taxon>Actinomycetes</taxon>
        <taxon>Mycobacteriales</taxon>
        <taxon>Nocardiaceae</taxon>
        <taxon>Nocardia</taxon>
    </lineage>
</organism>
<evidence type="ECO:0000256" key="1">
    <source>
        <dbReference type="SAM" id="Phobius"/>
    </source>
</evidence>
<dbReference type="Proteomes" id="UP000017048">
    <property type="component" value="Unassembled WGS sequence"/>
</dbReference>
<keyword evidence="1" id="KW-0812">Transmembrane</keyword>
<evidence type="ECO:0000313" key="3">
    <source>
        <dbReference type="Proteomes" id="UP000017048"/>
    </source>
</evidence>
<name>U5ECC8_NOCAS</name>
<gene>
    <name evidence="2" type="ORF">NCAST_21_00150</name>
</gene>
<protein>
    <submittedName>
        <fullName evidence="2">Uncharacterized protein</fullName>
    </submittedName>
</protein>
<feature type="transmembrane region" description="Helical" evidence="1">
    <location>
        <begin position="38"/>
        <end position="65"/>
    </location>
</feature>
<dbReference type="AlphaFoldDB" id="U5ECC8"/>
<accession>U5ECC8</accession>
<sequence>MPREQPGSEYIVRVNTSAQQADSRPHAEVTPGRTIARAVVSAVVALVALSTVGAGAIGAISGWWWRDPRAPLGVVASSFYVFSMLTPIAVAGAIALGVTVPCSALITTRATRGRIAVIWAVGILAALFTTVVLWWATSSVTLFIAVHTASWAGSVAPEIAEHYLWLMFDPATVFWSAVQTAVVVVFVVLAPLIVERRCGPAESATRIRRVRISAAAVLIVFGGAYAGIAVYEARVVPGYFGLT</sequence>
<dbReference type="EMBL" id="BAFO02000021">
    <property type="protein sequence ID" value="GAD84066.1"/>
    <property type="molecule type" value="Genomic_DNA"/>
</dbReference>
<keyword evidence="1" id="KW-1133">Transmembrane helix</keyword>
<feature type="transmembrane region" description="Helical" evidence="1">
    <location>
        <begin position="77"/>
        <end position="104"/>
    </location>
</feature>
<feature type="transmembrane region" description="Helical" evidence="1">
    <location>
        <begin position="116"/>
        <end position="136"/>
    </location>
</feature>
<reference evidence="2 3" key="1">
    <citation type="journal article" date="2014" name="BMC Genomics">
        <title>Genome based analysis of type-I polyketide synthase and nonribosomal peptide synthetase gene clusters in seven strains of five representative Nocardia species.</title>
        <authorList>
            <person name="Komaki H."/>
            <person name="Ichikawa N."/>
            <person name="Hosoyama A."/>
            <person name="Takahashi-Nakaguchi A."/>
            <person name="Matsuzawa T."/>
            <person name="Suzuki K."/>
            <person name="Fujita N."/>
            <person name="Gonoi T."/>
        </authorList>
    </citation>
    <scope>NUCLEOTIDE SEQUENCE [LARGE SCALE GENOMIC DNA]</scope>
    <source>
        <strain evidence="2 3">NBRC 15531</strain>
    </source>
</reference>
<comment type="caution">
    <text evidence="2">The sequence shown here is derived from an EMBL/GenBank/DDBJ whole genome shotgun (WGS) entry which is preliminary data.</text>
</comment>
<evidence type="ECO:0000313" key="2">
    <source>
        <dbReference type="EMBL" id="GAD84066.1"/>
    </source>
</evidence>
<feature type="transmembrane region" description="Helical" evidence="1">
    <location>
        <begin position="173"/>
        <end position="194"/>
    </location>
</feature>
<keyword evidence="3" id="KW-1185">Reference proteome</keyword>
<dbReference type="STRING" id="1824.SAMN05444423_108231"/>